<feature type="binding site" evidence="9">
    <location>
        <position position="297"/>
    </location>
    <ligand>
        <name>Zn(2+)</name>
        <dbReference type="ChEBI" id="CHEBI:29105"/>
    </ligand>
</feature>
<dbReference type="PANTHER" id="PTHR10309:SF0">
    <property type="entry name" value="MANNOSE-6-PHOSPHATE ISOMERASE"/>
    <property type="match status" value="1"/>
</dbReference>
<name>A0A8M8VCT8_SESIN</name>
<accession>A0A8M8VCT8</accession>
<comment type="similarity">
    <text evidence="3">Belongs to the mannose-6-phosphate isomerase type 1 family.</text>
</comment>
<feature type="binding site" evidence="9">
    <location>
        <position position="132"/>
    </location>
    <ligand>
        <name>Zn(2+)</name>
        <dbReference type="ChEBI" id="CHEBI:29105"/>
    </ligand>
</feature>
<comment type="pathway">
    <text evidence="2">Nucleotide-sugar biosynthesis; GDP-alpha-D-mannose biosynthesis; alpha-D-mannose 1-phosphate from D-fructose 6-phosphate: step 1/2.</text>
</comment>
<evidence type="ECO:0000313" key="12">
    <source>
        <dbReference type="Proteomes" id="UP000504604"/>
    </source>
</evidence>
<dbReference type="Gene3D" id="1.10.441.10">
    <property type="entry name" value="Phosphomannose Isomerase, domain 2"/>
    <property type="match status" value="1"/>
</dbReference>
<organism evidence="12 13">
    <name type="scientific">Sesamum indicum</name>
    <name type="common">Oriental sesame</name>
    <name type="synonym">Sesamum orientale</name>
    <dbReference type="NCBI Taxonomy" id="4182"/>
    <lineage>
        <taxon>Eukaryota</taxon>
        <taxon>Viridiplantae</taxon>
        <taxon>Streptophyta</taxon>
        <taxon>Embryophyta</taxon>
        <taxon>Tracheophyta</taxon>
        <taxon>Spermatophyta</taxon>
        <taxon>Magnoliopsida</taxon>
        <taxon>eudicotyledons</taxon>
        <taxon>Gunneridae</taxon>
        <taxon>Pentapetalae</taxon>
        <taxon>asterids</taxon>
        <taxon>lamiids</taxon>
        <taxon>Lamiales</taxon>
        <taxon>Pedaliaceae</taxon>
        <taxon>Sesamum</taxon>
    </lineage>
</organism>
<keyword evidence="5 9" id="KW-0479">Metal-binding</keyword>
<dbReference type="RefSeq" id="XP_020554345.1">
    <property type="nucleotide sequence ID" value="XM_020698686.1"/>
</dbReference>
<dbReference type="Proteomes" id="UP000504604">
    <property type="component" value="Linkage group LG13"/>
</dbReference>
<proteinExistence type="inferred from homology"/>
<dbReference type="PROSITE" id="PS00966">
    <property type="entry name" value="PMI_I_2"/>
    <property type="match status" value="1"/>
</dbReference>
<feature type="domain" description="Phosphomannose isomerase type I helical insertion" evidence="11">
    <location>
        <begin position="198"/>
        <end position="278"/>
    </location>
</feature>
<protein>
    <recommendedName>
        <fullName evidence="4">mannose-6-phosphate isomerase</fullName>
        <ecNumber evidence="4">5.3.1.8</ecNumber>
    </recommendedName>
</protein>
<dbReference type="PANTHER" id="PTHR10309">
    <property type="entry name" value="MANNOSE-6-PHOSPHATE ISOMERASE"/>
    <property type="match status" value="1"/>
</dbReference>
<dbReference type="GO" id="GO:0008270">
    <property type="term" value="F:zinc ion binding"/>
    <property type="evidence" value="ECO:0007669"/>
    <property type="project" value="InterPro"/>
</dbReference>
<keyword evidence="7 13" id="KW-0413">Isomerase</keyword>
<evidence type="ECO:0000256" key="3">
    <source>
        <dbReference type="ARBA" id="ARBA00010772"/>
    </source>
</evidence>
<dbReference type="PROSITE" id="PS00965">
    <property type="entry name" value="PMI_I_1"/>
    <property type="match status" value="1"/>
</dbReference>
<feature type="binding site" evidence="9">
    <location>
        <position position="159"/>
    </location>
    <ligand>
        <name>Zn(2+)</name>
        <dbReference type="ChEBI" id="CHEBI:29105"/>
    </ligand>
</feature>
<gene>
    <name evidence="13" type="primary">LOC105176157</name>
</gene>
<dbReference type="UniPathway" id="UPA00126">
    <property type="reaction ID" value="UER00423"/>
</dbReference>
<dbReference type="Pfam" id="PF20511">
    <property type="entry name" value="PMI_typeI_cat"/>
    <property type="match status" value="1"/>
</dbReference>
<feature type="domain" description="Phosphomannose isomerase type I catalytic" evidence="10">
    <location>
        <begin position="8"/>
        <end position="173"/>
    </location>
</feature>
<dbReference type="AlphaFoldDB" id="A0A8M8VCT8"/>
<sequence>MGAEIPGILKLKCSVKRYEWGKIGKDSRVARLYANNSGEEIRGDEPYAEFWMGTHESGPSYAVVLVEENGGLSNGGLQRENGRKRNYCDLMSLKDWIRRNPHVLGDKVLQKWGPDLPFLFKVLSVAKVLSIQAHPDKDLAAILHKRLPGVYKDDNHKPEMALALTEFEALCGFVGLEEFKSVVRNVPEIIEVVGTASAHQALNISEDDGEKKLKEVLHSLFTKLMSTSKAIISDVVLKLISRLNITRKVRQLTDKEELVLRLEKQFPGDVGVIAAFLLNYVKLSAGEALYVAANEPHAYIHGECVECMATSDNVVRAGLTPKTLDVQTLCSMLTYKQEMAAT</sequence>
<keyword evidence="6 9" id="KW-0862">Zinc</keyword>
<comment type="catalytic activity">
    <reaction evidence="1">
        <text>D-mannose 6-phosphate = D-fructose 6-phosphate</text>
        <dbReference type="Rhea" id="RHEA:12356"/>
        <dbReference type="ChEBI" id="CHEBI:58735"/>
        <dbReference type="ChEBI" id="CHEBI:61527"/>
        <dbReference type="EC" id="5.3.1.8"/>
    </reaction>
</comment>
<dbReference type="InterPro" id="IPR011051">
    <property type="entry name" value="RmlC_Cupin_sf"/>
</dbReference>
<evidence type="ECO:0000256" key="7">
    <source>
        <dbReference type="ARBA" id="ARBA00023235"/>
    </source>
</evidence>
<dbReference type="InterPro" id="IPR018050">
    <property type="entry name" value="Pmannose_isomerase-type1_CS"/>
</dbReference>
<feature type="active site" evidence="8">
    <location>
        <position position="316"/>
    </location>
</feature>
<dbReference type="InterPro" id="IPR046458">
    <property type="entry name" value="PMI_typeI_hel"/>
</dbReference>
<dbReference type="PRINTS" id="PR00714">
    <property type="entry name" value="MAN6PISMRASE"/>
</dbReference>
<dbReference type="InterPro" id="IPR016305">
    <property type="entry name" value="Mannose-6-P_Isomerase"/>
</dbReference>
<dbReference type="GO" id="GO:0004476">
    <property type="term" value="F:mannose-6-phosphate isomerase activity"/>
    <property type="evidence" value="ECO:0007669"/>
    <property type="project" value="UniProtKB-EC"/>
</dbReference>
<evidence type="ECO:0000259" key="11">
    <source>
        <dbReference type="Pfam" id="PF20512"/>
    </source>
</evidence>
<dbReference type="InterPro" id="IPR046457">
    <property type="entry name" value="PMI_typeI_cat"/>
</dbReference>
<dbReference type="CDD" id="cd07011">
    <property type="entry name" value="cupin_PMI_type_I_N"/>
    <property type="match status" value="1"/>
</dbReference>
<dbReference type="InterPro" id="IPR014710">
    <property type="entry name" value="RmlC-like_jellyroll"/>
</dbReference>
<evidence type="ECO:0000256" key="2">
    <source>
        <dbReference type="ARBA" id="ARBA00004666"/>
    </source>
</evidence>
<dbReference type="PIRSF" id="PIRSF001480">
    <property type="entry name" value="Mannose-6-phosphate_isomerase"/>
    <property type="match status" value="1"/>
</dbReference>
<evidence type="ECO:0000256" key="6">
    <source>
        <dbReference type="ARBA" id="ARBA00022833"/>
    </source>
</evidence>
<dbReference type="FunFam" id="1.10.441.10:FF:000001">
    <property type="entry name" value="Mannose-6-phosphate isomerase"/>
    <property type="match status" value="1"/>
</dbReference>
<dbReference type="GO" id="GO:0009298">
    <property type="term" value="P:GDP-mannose biosynthetic process"/>
    <property type="evidence" value="ECO:0007669"/>
    <property type="project" value="UniProtKB-UniPathway"/>
</dbReference>
<evidence type="ECO:0000256" key="1">
    <source>
        <dbReference type="ARBA" id="ARBA00000757"/>
    </source>
</evidence>
<dbReference type="SUPFAM" id="SSF51182">
    <property type="entry name" value="RmlC-like cupins"/>
    <property type="match status" value="1"/>
</dbReference>
<feature type="binding site" evidence="9">
    <location>
        <position position="134"/>
    </location>
    <ligand>
        <name>Zn(2+)</name>
        <dbReference type="ChEBI" id="CHEBI:29105"/>
    </ligand>
</feature>
<reference evidence="13" key="1">
    <citation type="submission" date="2025-08" db="UniProtKB">
        <authorList>
            <consortium name="RefSeq"/>
        </authorList>
    </citation>
    <scope>IDENTIFICATION</scope>
</reference>
<comment type="cofactor">
    <cofactor evidence="9">
        <name>Zn(2+)</name>
        <dbReference type="ChEBI" id="CHEBI:29105"/>
    </cofactor>
    <text evidence="9">Binds 1 zinc ion per subunit.</text>
</comment>
<dbReference type="Pfam" id="PF20512">
    <property type="entry name" value="PMI_typeI_hel"/>
    <property type="match status" value="1"/>
</dbReference>
<dbReference type="InterPro" id="IPR001250">
    <property type="entry name" value="Man6P_Isoase-1"/>
</dbReference>
<dbReference type="Gene3D" id="2.60.120.10">
    <property type="entry name" value="Jelly Rolls"/>
    <property type="match status" value="1"/>
</dbReference>
<evidence type="ECO:0000313" key="13">
    <source>
        <dbReference type="RefSeq" id="XP_020554345.1"/>
    </source>
</evidence>
<evidence type="ECO:0000256" key="4">
    <source>
        <dbReference type="ARBA" id="ARBA00011956"/>
    </source>
</evidence>
<evidence type="ECO:0000256" key="9">
    <source>
        <dbReference type="PIRSR" id="PIRSR001480-2"/>
    </source>
</evidence>
<dbReference type="EC" id="5.3.1.8" evidence="4"/>
<dbReference type="NCBIfam" id="TIGR00218">
    <property type="entry name" value="manA"/>
    <property type="match status" value="1"/>
</dbReference>
<dbReference type="GO" id="GO:0005975">
    <property type="term" value="P:carbohydrate metabolic process"/>
    <property type="evidence" value="ECO:0007669"/>
    <property type="project" value="InterPro"/>
</dbReference>
<keyword evidence="12" id="KW-1185">Reference proteome</keyword>
<dbReference type="GeneID" id="105176157"/>
<evidence type="ECO:0000256" key="8">
    <source>
        <dbReference type="PIRSR" id="PIRSR001480-1"/>
    </source>
</evidence>
<evidence type="ECO:0000256" key="5">
    <source>
        <dbReference type="ARBA" id="ARBA00022723"/>
    </source>
</evidence>
<dbReference type="GO" id="GO:0005829">
    <property type="term" value="C:cytosol"/>
    <property type="evidence" value="ECO:0007669"/>
    <property type="project" value="TreeGrafter"/>
</dbReference>
<evidence type="ECO:0000259" key="10">
    <source>
        <dbReference type="Pfam" id="PF20511"/>
    </source>
</evidence>